<reference evidence="1 2" key="1">
    <citation type="submission" date="2019-03" db="EMBL/GenBank/DDBJ databases">
        <title>Comparative insights into the high quality Complete genome sequence of highly metal resistant Cupriavidus metallidurans strain BS1 isolated from a gold-copper mine.</title>
        <authorList>
            <person name="Mazhar H.S."/>
            <person name="Rensing C."/>
        </authorList>
    </citation>
    <scope>NUCLEOTIDE SEQUENCE [LARGE SCALE GENOMIC DNA]</scope>
    <source>
        <strain evidence="1 2">BS1</strain>
    </source>
</reference>
<dbReference type="Proteomes" id="UP000253772">
    <property type="component" value="Chromosome c2"/>
</dbReference>
<dbReference type="OrthoDB" id="8962637at2"/>
<dbReference type="RefSeq" id="WP_017515643.1">
    <property type="nucleotide sequence ID" value="NZ_CP026544.1"/>
</dbReference>
<dbReference type="EMBL" id="CP037901">
    <property type="protein sequence ID" value="QBP12685.1"/>
    <property type="molecule type" value="Genomic_DNA"/>
</dbReference>
<dbReference type="Pfam" id="PF16747">
    <property type="entry name" value="Adhesin_E"/>
    <property type="match status" value="1"/>
</dbReference>
<dbReference type="InterPro" id="IPR031939">
    <property type="entry name" value="Adhesin_E-like"/>
</dbReference>
<proteinExistence type="predicted"/>
<evidence type="ECO:0000313" key="1">
    <source>
        <dbReference type="EMBL" id="QBP12685.1"/>
    </source>
</evidence>
<protein>
    <submittedName>
        <fullName evidence="1">Uncharacterized protein</fullName>
    </submittedName>
</protein>
<organism evidence="1 2">
    <name type="scientific">Cupriavidus metallidurans</name>
    <dbReference type="NCBI Taxonomy" id="119219"/>
    <lineage>
        <taxon>Bacteria</taxon>
        <taxon>Pseudomonadati</taxon>
        <taxon>Pseudomonadota</taxon>
        <taxon>Betaproteobacteria</taxon>
        <taxon>Burkholderiales</taxon>
        <taxon>Burkholderiaceae</taxon>
        <taxon>Cupriavidus</taxon>
    </lineage>
</organism>
<accession>A0A2L0X1F1</accession>
<gene>
    <name evidence="1" type="ORF">DDF84_023670</name>
</gene>
<evidence type="ECO:0000313" key="2">
    <source>
        <dbReference type="Proteomes" id="UP000253772"/>
    </source>
</evidence>
<name>A0A2L0X1F1_9BURK</name>
<dbReference type="AlphaFoldDB" id="A0A2L0X1F1"/>
<sequence>MFSRFISRAALLAGACLCLATPLAFAESDGMVPMTQLMPNPAVRPVAAGALYQCQGPNGGTVFRASPREGCTLVASPDPAAPDPQRWMPLMGATGMISYLDQTAIRRRGTEVGVVLVHNAPAGVIKTASGDTIRSSLKRMVLNCATSMYAVIEQTLYNKRYARGESLYTIRGPQAGMPQPAAPGTLAGELIGRLCH</sequence>